<organism evidence="1 2">
    <name type="scientific">Colletotrichum truncatum</name>
    <name type="common">Anthracnose fungus</name>
    <name type="synonym">Colletotrichum capsici</name>
    <dbReference type="NCBI Taxonomy" id="5467"/>
    <lineage>
        <taxon>Eukaryota</taxon>
        <taxon>Fungi</taxon>
        <taxon>Dikarya</taxon>
        <taxon>Ascomycota</taxon>
        <taxon>Pezizomycotina</taxon>
        <taxon>Sordariomycetes</taxon>
        <taxon>Hypocreomycetidae</taxon>
        <taxon>Glomerellales</taxon>
        <taxon>Glomerellaceae</taxon>
        <taxon>Colletotrichum</taxon>
        <taxon>Colletotrichum truncatum species complex</taxon>
    </lineage>
</organism>
<gene>
    <name evidence="1" type="ORF">CTRU02_209112</name>
</gene>
<sequence length="644" mass="69688">MRDSRIAFRHLSALVLLLSVVVLLVDTDKSKVVMKSLKFIAASVAAALPFSLGAPSLPRSEDAASAFLSEVIAEVKGLDDDNLHGSCANPLKVDLGYAKYEGYTNTTSGLNSWRGIRYAAPPVGALRWQPPQPPSPDLFNGTTAATEFGSICPQNFPVFPGLPPFIPASEDCLFLNVYAPPNAKDLPVMVYIHGGGYGYGDGLQDMSALINDNGNSFIVVVIQYRLGAFGFLSSADIKSRGAVNAGLLDQVYALRWVHKFIHQFGGDRKRVTIAGGSAGASSIMYHALAADGTLGSLFFTNARSPYLPFQYDYDAGFPTQRYTSFAEKAGCASASDVLECLRGKDSMTLQVASGTVNSEQAYGYWAFYPVTDGVYVKNRASEQLSQKKVNGERLLVGTAANEGALFVRPNIVTLDDLKGWLKLEFPNFSEEQIEEVLAANPTKTGANDTRFDTNGLTGLTALDVSQAGTGQLQRGYNIYAEATFVCPSYWFATAFTSPKSAWHYQYSIPFASHTTDFLAYFGPATPNQGPDFALAGRRIWGNFVTKNDPSISNEIANGASSEDPTAENGASEWPEWTETEPKQLNLNQTGGVAYQEVMSWGASVTQFRAPGQKNAFAVVPADSWEGGRGERCEFWKKIAPRIPS</sequence>
<evidence type="ECO:0000313" key="1">
    <source>
        <dbReference type="EMBL" id="KAL0936896.1"/>
    </source>
</evidence>
<name>A0ACC3YYA3_COLTU</name>
<dbReference type="EMBL" id="VUJX02000005">
    <property type="protein sequence ID" value="KAL0936896.1"/>
    <property type="molecule type" value="Genomic_DNA"/>
</dbReference>
<proteinExistence type="predicted"/>
<evidence type="ECO:0000313" key="2">
    <source>
        <dbReference type="Proteomes" id="UP000805649"/>
    </source>
</evidence>
<comment type="caution">
    <text evidence="1">The sequence shown here is derived from an EMBL/GenBank/DDBJ whole genome shotgun (WGS) entry which is preliminary data.</text>
</comment>
<protein>
    <submittedName>
        <fullName evidence="1">Carboxylesterase family protein</fullName>
    </submittedName>
</protein>
<dbReference type="Proteomes" id="UP000805649">
    <property type="component" value="Unassembled WGS sequence"/>
</dbReference>
<accession>A0ACC3YYA3</accession>
<reference evidence="1 2" key="1">
    <citation type="journal article" date="2020" name="Phytopathology">
        <title>Genome Sequence Resources of Colletotrichum truncatum, C. plurivorum, C. musicola, and C. sojae: Four Species Pathogenic to Soybean (Glycine max).</title>
        <authorList>
            <person name="Rogerio F."/>
            <person name="Boufleur T.R."/>
            <person name="Ciampi-Guillardi M."/>
            <person name="Sukno S.A."/>
            <person name="Thon M.R."/>
            <person name="Massola Junior N.S."/>
            <person name="Baroncelli R."/>
        </authorList>
    </citation>
    <scope>NUCLEOTIDE SEQUENCE [LARGE SCALE GENOMIC DNA]</scope>
    <source>
        <strain evidence="1 2">CMES1059</strain>
    </source>
</reference>
<keyword evidence="2" id="KW-1185">Reference proteome</keyword>